<dbReference type="PANTHER" id="PTHR30249">
    <property type="entry name" value="PUTATIVE SEROTONIN TRANSPORTER"/>
    <property type="match status" value="1"/>
</dbReference>
<name>A0A5M6IQA5_9PROT</name>
<dbReference type="Pfam" id="PF04172">
    <property type="entry name" value="LrgB"/>
    <property type="match status" value="1"/>
</dbReference>
<dbReference type="PANTHER" id="PTHR30249:SF0">
    <property type="entry name" value="PLASTIDAL GLYCOLATE_GLYCERATE TRANSLOCATOR 1, CHLOROPLASTIC"/>
    <property type="match status" value="1"/>
</dbReference>
<dbReference type="EMBL" id="VWPK01000038">
    <property type="protein sequence ID" value="KAA5610109.1"/>
    <property type="molecule type" value="Genomic_DNA"/>
</dbReference>
<evidence type="ECO:0000256" key="2">
    <source>
        <dbReference type="ARBA" id="ARBA00022692"/>
    </source>
</evidence>
<gene>
    <name evidence="6" type="ORF">F1189_21070</name>
</gene>
<keyword evidence="4 5" id="KW-0472">Membrane</keyword>
<dbReference type="GO" id="GO:0016020">
    <property type="term" value="C:membrane"/>
    <property type="evidence" value="ECO:0007669"/>
    <property type="project" value="UniProtKB-SubCell"/>
</dbReference>
<evidence type="ECO:0000313" key="6">
    <source>
        <dbReference type="EMBL" id="KAA5610109.1"/>
    </source>
</evidence>
<protein>
    <submittedName>
        <fullName evidence="6">LrgB family protein</fullName>
    </submittedName>
</protein>
<evidence type="ECO:0000256" key="1">
    <source>
        <dbReference type="ARBA" id="ARBA00004141"/>
    </source>
</evidence>
<dbReference type="AlphaFoldDB" id="A0A5M6IQA5"/>
<evidence type="ECO:0000256" key="5">
    <source>
        <dbReference type="SAM" id="Phobius"/>
    </source>
</evidence>
<dbReference type="Proteomes" id="UP000325255">
    <property type="component" value="Unassembled WGS sequence"/>
</dbReference>
<evidence type="ECO:0000313" key="7">
    <source>
        <dbReference type="Proteomes" id="UP000325255"/>
    </source>
</evidence>
<dbReference type="RefSeq" id="WP_150042851.1">
    <property type="nucleotide sequence ID" value="NZ_OW485601.1"/>
</dbReference>
<evidence type="ECO:0000256" key="3">
    <source>
        <dbReference type="ARBA" id="ARBA00022989"/>
    </source>
</evidence>
<comment type="caution">
    <text evidence="6">The sequence shown here is derived from an EMBL/GenBank/DDBJ whole genome shotgun (WGS) entry which is preliminary data.</text>
</comment>
<reference evidence="6 7" key="1">
    <citation type="submission" date="2019-09" db="EMBL/GenBank/DDBJ databases">
        <title>Genome sequence of Rhodovastum atsumiense, a diverse member of the Acetobacteraceae family of non-sulfur purple photosynthetic bacteria.</title>
        <authorList>
            <person name="Meyer T."/>
            <person name="Kyndt J."/>
        </authorList>
    </citation>
    <scope>NUCLEOTIDE SEQUENCE [LARGE SCALE GENOMIC DNA]</scope>
    <source>
        <strain evidence="6 7">DSM 21279</strain>
    </source>
</reference>
<organism evidence="6 7">
    <name type="scientific">Rhodovastum atsumiense</name>
    <dbReference type="NCBI Taxonomy" id="504468"/>
    <lineage>
        <taxon>Bacteria</taxon>
        <taxon>Pseudomonadati</taxon>
        <taxon>Pseudomonadota</taxon>
        <taxon>Alphaproteobacteria</taxon>
        <taxon>Acetobacterales</taxon>
        <taxon>Acetobacteraceae</taxon>
        <taxon>Rhodovastum</taxon>
    </lineage>
</organism>
<keyword evidence="3 5" id="KW-1133">Transmembrane helix</keyword>
<feature type="transmembrane region" description="Helical" evidence="5">
    <location>
        <begin position="71"/>
        <end position="90"/>
    </location>
</feature>
<feature type="transmembrane region" description="Helical" evidence="5">
    <location>
        <begin position="41"/>
        <end position="59"/>
    </location>
</feature>
<evidence type="ECO:0000256" key="4">
    <source>
        <dbReference type="ARBA" id="ARBA00023136"/>
    </source>
</evidence>
<feature type="transmembrane region" description="Helical" evidence="5">
    <location>
        <begin position="102"/>
        <end position="124"/>
    </location>
</feature>
<feature type="transmembrane region" description="Helical" evidence="5">
    <location>
        <begin position="155"/>
        <end position="176"/>
    </location>
</feature>
<proteinExistence type="predicted"/>
<dbReference type="InterPro" id="IPR007300">
    <property type="entry name" value="CidB/LrgB"/>
</dbReference>
<feature type="transmembrane region" description="Helical" evidence="5">
    <location>
        <begin position="213"/>
        <end position="236"/>
    </location>
</feature>
<comment type="subcellular location">
    <subcellularLocation>
        <location evidence="1">Membrane</location>
        <topology evidence="1">Multi-pass membrane protein</topology>
    </subcellularLocation>
</comment>
<feature type="transmembrane region" description="Helical" evidence="5">
    <location>
        <begin position="6"/>
        <end position="29"/>
    </location>
</feature>
<keyword evidence="7" id="KW-1185">Reference proteome</keyword>
<dbReference type="OrthoDB" id="9811701at2"/>
<sequence>MSDLGFLWVYLATSPLLWLTATLLSYVLADRVAASLGRHPLANPLLIAIVLMVGVLLATKTPFATYFEGAQFVHFLLGPATVALAVPLWHNRWQVVRALLPLLAALLVGSLTAIVSAVGIAWAFGAPGPVLAAIAPKSVTTAIAMSVAQGLGGDPALTAMLVIATGIVGGMMWPLLGRLGVRDPAAQGFATGLAAHGMGTARAFQADPVAGSFAGIALALNGLMTSLIVPVVLRLFGM</sequence>
<keyword evidence="2 5" id="KW-0812">Transmembrane</keyword>
<accession>A0A5M6IQA5</accession>